<organism evidence="2 3">
    <name type="scientific">Tritrichomonas foetus</name>
    <dbReference type="NCBI Taxonomy" id="1144522"/>
    <lineage>
        <taxon>Eukaryota</taxon>
        <taxon>Metamonada</taxon>
        <taxon>Parabasalia</taxon>
        <taxon>Tritrichomonadida</taxon>
        <taxon>Tritrichomonadidae</taxon>
        <taxon>Tritrichomonas</taxon>
    </lineage>
</organism>
<dbReference type="PANTHER" id="PTHR12224:SF0">
    <property type="entry name" value="BETA-1,4-MANNOSYL-GLYCOPROTEIN 4-BETA-N-ACETYLGLUCOSAMINYLTRANSFERASE"/>
    <property type="match status" value="1"/>
</dbReference>
<evidence type="ECO:0000256" key="1">
    <source>
        <dbReference type="SAM" id="Phobius"/>
    </source>
</evidence>
<accession>A0A1J4JCE0</accession>
<keyword evidence="1" id="KW-0472">Membrane</keyword>
<dbReference type="PANTHER" id="PTHR12224">
    <property type="entry name" value="BETA-1,4-MANNOSYL-GLYCOPROTEIN BETA-1,4-N-ACETYLGLUCOSAMINYL-TRANSFERASE"/>
    <property type="match status" value="1"/>
</dbReference>
<dbReference type="AlphaFoldDB" id="A0A1J4JCE0"/>
<proteinExistence type="predicted"/>
<sequence>MSHFIQFQNFSVIYILTFLCLISFNARHKGGKPLLNYSKNIPANGFDNKPQKYKFTSLSSSGKYETFLYHLPDKPKDDSPQSDYINNSPKIKIPKVNFGTMPNKYTSYKFENMTFREFLKVTNVGMEYPSLNAAEKYTLLKGLTHFVTKEPVEPIDNTCGKETYISMNCAKYSSVFNGERTKEEQNRIKIAHLIQFGFDSDVLEILLNEIYDEVDKFFIIESQETHFLQTPKELVWPILAKQKRFEKFLDKIVYIVLTQKIIRDFEKFYPRTDSVEDIWIGEKVQERFRWEAFKQWNEFHNNYFSNDDIIGFGDCDEIPSFQNLRLLKKCQMKGTTDIGIWFTFGQINKYFVSDYPVKNHSNTLGDPTYFILREAKAKAKLDLLPTRNRGNSPFYLLGGLHLSRYRYLPSLLMKDLTQTEAENGNTFYSIFSNGLSTNEPMHSMALKLYKGHEDSRTEKGKYRDLKQEALNTLPYLMPWFLECNLDRYPSFQKNPKPDPRVEP</sequence>
<keyword evidence="3" id="KW-1185">Reference proteome</keyword>
<dbReference type="VEuPathDB" id="TrichDB:TRFO_38721"/>
<dbReference type="InterPro" id="IPR006813">
    <property type="entry name" value="Glyco_trans_17"/>
</dbReference>
<reference evidence="2" key="1">
    <citation type="submission" date="2016-10" db="EMBL/GenBank/DDBJ databases">
        <authorList>
            <person name="Benchimol M."/>
            <person name="Almeida L.G."/>
            <person name="Vasconcelos A.T."/>
            <person name="Perreira-Neves A."/>
            <person name="Rosa I.A."/>
            <person name="Tasca T."/>
            <person name="Bogo M.R."/>
            <person name="de Souza W."/>
        </authorList>
    </citation>
    <scope>NUCLEOTIDE SEQUENCE [LARGE SCALE GENOMIC DNA]</scope>
    <source>
        <strain evidence="2">K</strain>
    </source>
</reference>
<dbReference type="GO" id="GO:0016020">
    <property type="term" value="C:membrane"/>
    <property type="evidence" value="ECO:0007669"/>
    <property type="project" value="InterPro"/>
</dbReference>
<dbReference type="GO" id="GO:0006044">
    <property type="term" value="P:N-acetylglucosamine metabolic process"/>
    <property type="evidence" value="ECO:0007669"/>
    <property type="project" value="TreeGrafter"/>
</dbReference>
<name>A0A1J4JCE0_9EUKA</name>
<protein>
    <submittedName>
        <fullName evidence="2">Beta-1,4-mannosyl-glycoprotein beta-1,4-N-acetylglucosaminyltransferase</fullName>
    </submittedName>
</protein>
<keyword evidence="1" id="KW-0812">Transmembrane</keyword>
<dbReference type="GeneID" id="94846922"/>
<keyword evidence="1" id="KW-1133">Transmembrane helix</keyword>
<gene>
    <name evidence="2" type="ORF">TRFO_38721</name>
</gene>
<evidence type="ECO:0000313" key="2">
    <source>
        <dbReference type="EMBL" id="OHS95077.1"/>
    </source>
</evidence>
<dbReference type="EMBL" id="MLAK01001266">
    <property type="protein sequence ID" value="OHS95077.1"/>
    <property type="molecule type" value="Genomic_DNA"/>
</dbReference>
<feature type="transmembrane region" description="Helical" evidence="1">
    <location>
        <begin position="6"/>
        <end position="26"/>
    </location>
</feature>
<dbReference type="GO" id="GO:0003830">
    <property type="term" value="F:beta-1,4-mannosylglycoprotein 4-beta-N-acetylglucosaminyltransferase activity"/>
    <property type="evidence" value="ECO:0007669"/>
    <property type="project" value="InterPro"/>
</dbReference>
<dbReference type="OrthoDB" id="6474464at2759"/>
<dbReference type="Proteomes" id="UP000179807">
    <property type="component" value="Unassembled WGS sequence"/>
</dbReference>
<comment type="caution">
    <text evidence="2">The sequence shown here is derived from an EMBL/GenBank/DDBJ whole genome shotgun (WGS) entry which is preliminary data.</text>
</comment>
<evidence type="ECO:0000313" key="3">
    <source>
        <dbReference type="Proteomes" id="UP000179807"/>
    </source>
</evidence>
<dbReference type="RefSeq" id="XP_068348214.1">
    <property type="nucleotide sequence ID" value="XM_068512218.1"/>
</dbReference>
<dbReference type="Pfam" id="PF04724">
    <property type="entry name" value="Glyco_transf_17"/>
    <property type="match status" value="1"/>
</dbReference>